<dbReference type="GO" id="GO:0004386">
    <property type="term" value="F:helicase activity"/>
    <property type="evidence" value="ECO:0007669"/>
    <property type="project" value="UniProtKB-KW"/>
</dbReference>
<feature type="region of interest" description="Disordered" evidence="13">
    <location>
        <begin position="1345"/>
        <end position="1401"/>
    </location>
</feature>
<dbReference type="GO" id="GO:0016787">
    <property type="term" value="F:hydrolase activity"/>
    <property type="evidence" value="ECO:0007669"/>
    <property type="project" value="UniProtKB-KW"/>
</dbReference>
<feature type="compositionally biased region" description="Pro residues" evidence="13">
    <location>
        <begin position="2263"/>
        <end position="2273"/>
    </location>
</feature>
<proteinExistence type="predicted"/>
<dbReference type="Proteomes" id="UP001162480">
    <property type="component" value="Chromosome 2"/>
</dbReference>
<keyword evidence="7" id="KW-0862">Zinc</keyword>
<dbReference type="Pfam" id="PF21010">
    <property type="entry name" value="HA2_C"/>
    <property type="match status" value="1"/>
</dbReference>
<dbReference type="InterPro" id="IPR006565">
    <property type="entry name" value="BTP"/>
</dbReference>
<feature type="compositionally biased region" description="Basic and acidic residues" evidence="13">
    <location>
        <begin position="1467"/>
        <end position="1485"/>
    </location>
</feature>
<dbReference type="Pfam" id="PF07524">
    <property type="entry name" value="Bromo_TP"/>
    <property type="match status" value="1"/>
</dbReference>
<sequence length="2544" mass="283745">MTLLLKDFWSFLEKYLLFQQKTAKPSRTERPPESVSEHLKIPSVYKKSYKINLDFNNRNLTDFLTKKRLPDEDFKESFTEELVLEFKNIILHYLDFVQKQKFSRLKKLQRDKQNLPIWKYKQNIINQVRDNQVVLVAGDTGCGKSTQVPQYLLEAGYKNIACTQPRRIACISLSKRVSYETLNENGSEVAYQIRFEKTKRHDTKILFLTEGLLLRQMSSDIYLSMYDVILLDEVHERHIFTDFLLGMLKCLLTQRKDLKVVLMSATINIGLFSSYFDNAPVVKVPGCLFPIQLEYHPIPIDTLDKQSSKMDCAPYLRVMQTIDHKFPHSERGDLLIFLSGMTEIMSLVDVAQVYAQQTKSWIILPLHSALSIEQQDKVFDIAPDGVRKCIVSTNISETSVTIDGVRFIIDSGKVKEMHYDNKFKMKRLKEFWISRASAEQRKGRAGRTGPGICYRLYSEADYEALEKYSTPEILRVPLDSLVLQMISLGLPDCRRFPFIEPPEGSSIENSLIYLQEQGALKEDEKLTPIGEMLSKLPVDVVVGKMLIMGSLFHMIDPVLSIAAGLGVQTPFVSKTRTDVEIEAARKHLFSDHGDPFTLLNAFNEWIQVKAKGEGTKKWSKRRGLEEQRFYEMIKLKNQFSNLLKDHQLLPEESSERFYTSEERKDWYRKRKQLHQLKREERGNMKKRKFLKFEEEATMLANSDEDESSTVQDIKDLEFRVTQDLNQLQERSYKSQTLKIRQINLLKIILCSGLYPKVAIADDCNNYKPDSEQVFHTKNKSFLLLHPTSVFSSQPDLLQLPDNDTKVCSGQKGVMSSKHELLSFVSILETNKPYLMNVMRVPALQTTLLFCSSLDSNSQCTRIVCDGWLEISFAEADVAQHIISSVLHLRAAWNNLLKLRLEAINKDASSYRKLEQVLVKKLTEFLSSKVLYSIRRILTAELEHLYVGAQVADYSLPSIFKSQAEHQPHPVKGGVIINSFFVYNCLHDSNVASAWSQQTSHLQCHWTCPKCERKFIVSVIERLQHESSCEFAESSRGSIYQTVSKMLVHVTTQQQCCFQNMCHQCETVISKMTTEYCRQMLRVVVAQICQHLGWHSTNSTPLEVLTDVTERYILDVSKLTHQYAEQYGRTKVNLNDLGLAFRTMDISISELEDYIKHVDAFPFEKELVVFPKPKKTKLGFPNPKSREIYHREEHIPHYLPYMFPGMEDEVEAEEEVSPPPSETPAAQAGNTTPVSLPNSQEAKTSESLSETSPNLRTGEKRLLNSPTDGQVYKRQRLTNNNLPEEAGHSQYEMTGVKMLPSGLLSPMKNEGKLPDASLPQIFTPVEKKKEPVVKEIPKKIVAGVTGDGSKLEDKENITVKKTNSNQKDPGKVNPTKTPVKSISKNSSNLPPNKAVKKNSIAKGKITKITKKSANRTAVAAKSLKGKVINKNSVKNASNKSSAKNVSNKNSSKTDGPPPGSPGSCLKELLLHPKAEKSKTTKGDKKLPYSSSPSIKAGGTPVKVPSNLLMPANAMAMSKSLHSLQDDDSSTDESPEPRLIIAESDPKPKEKGDSKWGKSAKYDSIQGGGKKGEQSAQDKGKAGTTSTGPKEKKTAAQKKKKEPVKRSTSESIDACINTVVRNYSAAATRERKQRELDAIPKTDADALVAAATAAVVSAAAAATASSAALNSTAVSKPCVKSESLEPIKKGDKKPQKKKKNVTKEKVKKLKAKTIDELNDKENAEVPDKLKEKMQQNVQHQNSPGPDRTPLACPDRYASEAWKIYDFDGSPPMSRCCSSPTQGTSSLSVSPSPKQMSPIVMDSLTLLSTAATSAANAAMGMLPSTPFMPTDSSNMSMQDTDLSQLKMKIGLKKGGKGKIKSKLKSKIKEHKKEKKDKKKDKEKKKKTKEREEKKQKDKERIKEDNYQCTVVPQDGQISTPLSVPRLKLNIKLGSSTPVAVASDEGSNKPAPPPVSLSITERSPSNAAKREPPQSPSLSRPEIPRLVIRTPMPPTVTTPPAVLSPPIAHPAKAEKNPKPEKPTPKTKPAPKKKAVVKKPAVKKADKKVVKKGPKMAAYPLNKRESFSPPMMPSEFPEQDKLLSGSKQMMYPNVGEMHPPIMKPEKQVPVKPMMRAADRVMMPTSLDKTAMNIAGGALFKEEMGFTKVSNISPRTTAKAGRGKGTKGSKANKPVMTKTEKLPAKVKSERVASKTKTPSKVEKAPMTKVPVTAADIAVASRTPVTRVTPTAKMPIMKPEKAILTKEKPIMKINRPPNRLGRPPKVEVPSSPPPTIPYPSSPSHKSHLSSLPIAHPLTHPFNPLLPSVSTPIANMSRPSSIPVPTPISKLHTPPVPKVQPTPKVTQKSHTGRGGKTGRPSRSASKNPQNSKTGMSAITSFKENLTDSIRAQPENLLTPPLLPSPLTQEQFLKAENPAFNTGQMTTSVQIAGASTLDHGPFMLPLDAKGSTMVMEPSENSVLLGKRTVQRSVFAETVGTFFDENGQKVWICPGCALPDDGSPMIGCDDCDEWYHWPCVNIKEAPPEQDQWFCPKCLLKTKHKPKRKRKRRTY</sequence>
<dbReference type="Pfam" id="PF04408">
    <property type="entry name" value="WHD_HA2"/>
    <property type="match status" value="1"/>
</dbReference>
<feature type="compositionally biased region" description="Low complexity" evidence="13">
    <location>
        <begin position="1428"/>
        <end position="1451"/>
    </location>
</feature>
<dbReference type="InterPro" id="IPR001650">
    <property type="entry name" value="Helicase_C-like"/>
</dbReference>
<evidence type="ECO:0000256" key="11">
    <source>
        <dbReference type="ARBA" id="ARBA00023242"/>
    </source>
</evidence>
<dbReference type="FunFam" id="3.40.50.300:FF:000725">
    <property type="entry name" value="probable ATP-dependent RNA helicase DHX34"/>
    <property type="match status" value="1"/>
</dbReference>
<keyword evidence="3" id="KW-0547">Nucleotide-binding</keyword>
<dbReference type="InterPro" id="IPR011011">
    <property type="entry name" value="Znf_FYVE_PHD"/>
</dbReference>
<keyword evidence="18" id="KW-1185">Reference proteome</keyword>
<dbReference type="InterPro" id="IPR001965">
    <property type="entry name" value="Znf_PHD"/>
</dbReference>
<dbReference type="Pfam" id="PF00271">
    <property type="entry name" value="Helicase_C"/>
    <property type="match status" value="1"/>
</dbReference>
<feature type="compositionally biased region" description="Polar residues" evidence="13">
    <location>
        <begin position="2352"/>
        <end position="2368"/>
    </location>
</feature>
<feature type="compositionally biased region" description="Basic and acidic residues" evidence="13">
    <location>
        <begin position="1542"/>
        <end position="1554"/>
    </location>
</feature>
<feature type="domain" description="Helicase ATP-binding" evidence="15">
    <location>
        <begin position="125"/>
        <end position="285"/>
    </location>
</feature>
<dbReference type="SMART" id="SM00490">
    <property type="entry name" value="HELICc"/>
    <property type="match status" value="1"/>
</dbReference>
<dbReference type="InterPro" id="IPR011709">
    <property type="entry name" value="DEAD-box_helicase_OB_fold"/>
</dbReference>
<dbReference type="PANTHER" id="PTHR18934">
    <property type="entry name" value="ATP-DEPENDENT RNA HELICASE"/>
    <property type="match status" value="1"/>
</dbReference>
<evidence type="ECO:0000259" key="16">
    <source>
        <dbReference type="PROSITE" id="PS51194"/>
    </source>
</evidence>
<feature type="compositionally biased region" description="Basic residues" evidence="13">
    <location>
        <begin position="2024"/>
        <end position="2037"/>
    </location>
</feature>
<dbReference type="PROSITE" id="PS51194">
    <property type="entry name" value="HELICASE_CTER"/>
    <property type="match status" value="1"/>
</dbReference>
<dbReference type="CDD" id="cd15522">
    <property type="entry name" value="PHD_TAF3"/>
    <property type="match status" value="1"/>
</dbReference>
<evidence type="ECO:0000259" key="15">
    <source>
        <dbReference type="PROSITE" id="PS51192"/>
    </source>
</evidence>
<dbReference type="PROSITE" id="PS51192">
    <property type="entry name" value="HELICASE_ATP_BIND_1"/>
    <property type="match status" value="1"/>
</dbReference>
<keyword evidence="4 12" id="KW-0863">Zinc-finger</keyword>
<dbReference type="PROSITE" id="PS01359">
    <property type="entry name" value="ZF_PHD_1"/>
    <property type="match status" value="1"/>
</dbReference>
<feature type="domain" description="PHD-type" evidence="14">
    <location>
        <begin position="2480"/>
        <end position="2530"/>
    </location>
</feature>
<dbReference type="SMART" id="SM00576">
    <property type="entry name" value="BTP"/>
    <property type="match status" value="1"/>
</dbReference>
<feature type="region of interest" description="Disordered" evidence="13">
    <location>
        <begin position="1772"/>
        <end position="1791"/>
    </location>
</feature>
<feature type="compositionally biased region" description="Basic residues" evidence="13">
    <location>
        <begin position="1846"/>
        <end position="1884"/>
    </location>
</feature>
<feature type="region of interest" description="Disordered" evidence="13">
    <location>
        <begin position="1729"/>
        <end position="1749"/>
    </location>
</feature>
<feature type="region of interest" description="Disordered" evidence="13">
    <location>
        <begin position="1845"/>
        <end position="1919"/>
    </location>
</feature>
<evidence type="ECO:0000256" key="8">
    <source>
        <dbReference type="ARBA" id="ARBA00022840"/>
    </source>
</evidence>
<dbReference type="CDD" id="cd18791">
    <property type="entry name" value="SF2_C_RHA"/>
    <property type="match status" value="1"/>
</dbReference>
<keyword evidence="2" id="KW-0479">Metal-binding</keyword>
<name>A0AA36EXJ1_OCTVU</name>
<dbReference type="Gene3D" id="3.40.50.300">
    <property type="entry name" value="P-loop containing nucleotide triphosphate hydrolases"/>
    <property type="match status" value="2"/>
</dbReference>
<accession>A0AA36EXJ1</accession>
<feature type="region of interest" description="Disordered" evidence="13">
    <location>
        <begin position="1428"/>
        <end position="1611"/>
    </location>
</feature>
<feature type="compositionally biased region" description="Low complexity" evidence="13">
    <location>
        <begin position="2062"/>
        <end position="2071"/>
    </location>
</feature>
<comment type="subcellular location">
    <subcellularLocation>
        <location evidence="1">Nucleus</location>
    </subcellularLocation>
</comment>
<dbReference type="InterPro" id="IPR014001">
    <property type="entry name" value="Helicase_ATP-bd"/>
</dbReference>
<feature type="region of interest" description="Disordered" evidence="13">
    <location>
        <begin position="2149"/>
        <end position="2197"/>
    </location>
</feature>
<dbReference type="SMART" id="SM00847">
    <property type="entry name" value="HA2"/>
    <property type="match status" value="1"/>
</dbReference>
<evidence type="ECO:0000256" key="9">
    <source>
        <dbReference type="ARBA" id="ARBA00023015"/>
    </source>
</evidence>
<dbReference type="CDD" id="cd17979">
    <property type="entry name" value="DEXHc_DHX34"/>
    <property type="match status" value="1"/>
</dbReference>
<evidence type="ECO:0000259" key="14">
    <source>
        <dbReference type="PROSITE" id="PS50016"/>
    </source>
</evidence>
<feature type="compositionally biased region" description="Basic residues" evidence="13">
    <location>
        <begin position="1692"/>
        <end position="1704"/>
    </location>
</feature>
<keyword evidence="11" id="KW-0539">Nucleus</keyword>
<reference evidence="17" key="1">
    <citation type="submission" date="2023-08" db="EMBL/GenBank/DDBJ databases">
        <authorList>
            <person name="Alioto T."/>
            <person name="Alioto T."/>
            <person name="Gomez Garrido J."/>
        </authorList>
    </citation>
    <scope>NUCLEOTIDE SEQUENCE</scope>
</reference>
<dbReference type="Gene3D" id="1.10.20.10">
    <property type="entry name" value="Histone, subunit A"/>
    <property type="match status" value="1"/>
</dbReference>
<dbReference type="SUPFAM" id="SSF57903">
    <property type="entry name" value="FYVE/PHD zinc finger"/>
    <property type="match status" value="1"/>
</dbReference>
<keyword evidence="10" id="KW-0804">Transcription</keyword>
<feature type="compositionally biased region" description="Basic and acidic residues" evidence="13">
    <location>
        <begin position="1348"/>
        <end position="1357"/>
    </location>
</feature>
<feature type="compositionally biased region" description="Basic and acidic residues" evidence="13">
    <location>
        <begin position="1885"/>
        <end position="1902"/>
    </location>
</feature>
<dbReference type="SMART" id="SM00249">
    <property type="entry name" value="PHD"/>
    <property type="match status" value="1"/>
</dbReference>
<evidence type="ECO:0000313" key="17">
    <source>
        <dbReference type="EMBL" id="CAI9717996.1"/>
    </source>
</evidence>
<feature type="compositionally biased region" description="Low complexity" evidence="13">
    <location>
        <begin position="1994"/>
        <end position="2006"/>
    </location>
</feature>
<dbReference type="InterPro" id="IPR027417">
    <property type="entry name" value="P-loop_NTPase"/>
</dbReference>
<dbReference type="SMART" id="SM00487">
    <property type="entry name" value="DEXDc"/>
    <property type="match status" value="1"/>
</dbReference>
<dbReference type="InterPro" id="IPR007502">
    <property type="entry name" value="Helicase-assoc_dom"/>
</dbReference>
<feature type="compositionally biased region" description="Polar residues" evidence="13">
    <location>
        <begin position="1773"/>
        <end position="1791"/>
    </location>
</feature>
<keyword evidence="5" id="KW-0378">Hydrolase</keyword>
<feature type="region of interest" description="Disordered" evidence="13">
    <location>
        <begin position="2309"/>
        <end position="2368"/>
    </location>
</feature>
<evidence type="ECO:0000256" key="5">
    <source>
        <dbReference type="ARBA" id="ARBA00022801"/>
    </source>
</evidence>
<protein>
    <submittedName>
        <fullName evidence="17">Probable ATP-dependent RNA helicase DHX34</fullName>
    </submittedName>
</protein>
<dbReference type="InterPro" id="IPR019786">
    <property type="entry name" value="Zinc_finger_PHD-type_CS"/>
</dbReference>
<dbReference type="PANTHER" id="PTHR18934:SF221">
    <property type="entry name" value="ATP-DEPENDENT RNA HELICASE DHX34-RELATED"/>
    <property type="match status" value="1"/>
</dbReference>
<dbReference type="Gene3D" id="1.20.120.1080">
    <property type="match status" value="1"/>
</dbReference>
<feature type="region of interest" description="Disordered" evidence="13">
    <location>
        <begin position="1664"/>
        <end position="1704"/>
    </location>
</feature>
<feature type="region of interest" description="Disordered" evidence="13">
    <location>
        <begin position="1934"/>
        <end position="2072"/>
    </location>
</feature>
<dbReference type="EMBL" id="OX597815">
    <property type="protein sequence ID" value="CAI9717996.1"/>
    <property type="molecule type" value="Genomic_DNA"/>
</dbReference>
<feature type="compositionally biased region" description="Basic and acidic residues" evidence="13">
    <location>
        <begin position="1680"/>
        <end position="1691"/>
    </location>
</feature>
<dbReference type="GO" id="GO:0008270">
    <property type="term" value="F:zinc ion binding"/>
    <property type="evidence" value="ECO:0007669"/>
    <property type="project" value="UniProtKB-KW"/>
</dbReference>
<evidence type="ECO:0000256" key="12">
    <source>
        <dbReference type="PROSITE-ProRule" id="PRU00146"/>
    </source>
</evidence>
<feature type="compositionally biased region" description="Polar residues" evidence="13">
    <location>
        <begin position="1227"/>
        <end position="1254"/>
    </location>
</feature>
<dbReference type="InterPro" id="IPR048333">
    <property type="entry name" value="HA2_WH"/>
</dbReference>
<feature type="compositionally biased region" description="Polar residues" evidence="13">
    <location>
        <begin position="1732"/>
        <end position="1741"/>
    </location>
</feature>
<feature type="region of interest" description="Disordered" evidence="13">
    <location>
        <begin position="1208"/>
        <end position="1285"/>
    </location>
</feature>
<keyword evidence="8" id="KW-0067">ATP-binding</keyword>
<dbReference type="SUPFAM" id="SSF47113">
    <property type="entry name" value="Histone-fold"/>
    <property type="match status" value="1"/>
</dbReference>
<gene>
    <name evidence="17" type="ORF">OCTVUL_1B013532</name>
</gene>
<keyword evidence="9" id="KW-0805">Transcription regulation</keyword>
<organism evidence="17 18">
    <name type="scientific">Octopus vulgaris</name>
    <name type="common">Common octopus</name>
    <dbReference type="NCBI Taxonomy" id="6645"/>
    <lineage>
        <taxon>Eukaryota</taxon>
        <taxon>Metazoa</taxon>
        <taxon>Spiralia</taxon>
        <taxon>Lophotrochozoa</taxon>
        <taxon>Mollusca</taxon>
        <taxon>Cephalopoda</taxon>
        <taxon>Coleoidea</taxon>
        <taxon>Octopodiformes</taxon>
        <taxon>Octopoda</taxon>
        <taxon>Incirrata</taxon>
        <taxon>Octopodidae</taxon>
        <taxon>Octopus</taxon>
    </lineage>
</organism>
<feature type="compositionally biased region" description="Polar residues" evidence="13">
    <location>
        <begin position="1373"/>
        <end position="1389"/>
    </location>
</feature>
<feature type="compositionally biased region" description="Basic and acidic residues" evidence="13">
    <location>
        <begin position="2172"/>
        <end position="2186"/>
    </location>
</feature>
<feature type="compositionally biased region" description="Basic and acidic residues" evidence="13">
    <location>
        <begin position="2007"/>
        <end position="2019"/>
    </location>
</feature>
<evidence type="ECO:0000256" key="10">
    <source>
        <dbReference type="ARBA" id="ARBA00023163"/>
    </source>
</evidence>
<evidence type="ECO:0000256" key="6">
    <source>
        <dbReference type="ARBA" id="ARBA00022806"/>
    </source>
</evidence>
<dbReference type="InterPro" id="IPR013083">
    <property type="entry name" value="Znf_RING/FYVE/PHD"/>
</dbReference>
<feature type="compositionally biased region" description="Basic and acidic residues" evidence="13">
    <location>
        <begin position="1568"/>
        <end position="1579"/>
    </location>
</feature>
<feature type="compositionally biased region" description="Polar residues" evidence="13">
    <location>
        <begin position="1953"/>
        <end position="1962"/>
    </location>
</feature>
<dbReference type="InterPro" id="IPR009072">
    <property type="entry name" value="Histone-fold"/>
</dbReference>
<evidence type="ECO:0000256" key="2">
    <source>
        <dbReference type="ARBA" id="ARBA00022723"/>
    </source>
</evidence>
<evidence type="ECO:0000256" key="4">
    <source>
        <dbReference type="ARBA" id="ARBA00022771"/>
    </source>
</evidence>
<feature type="domain" description="Helicase C-terminal" evidence="16">
    <location>
        <begin position="321"/>
        <end position="489"/>
    </location>
</feature>
<keyword evidence="6 17" id="KW-0347">Helicase</keyword>
<dbReference type="Pfam" id="PF00628">
    <property type="entry name" value="PHD"/>
    <property type="match status" value="1"/>
</dbReference>
<evidence type="ECO:0000256" key="7">
    <source>
        <dbReference type="ARBA" id="ARBA00022833"/>
    </source>
</evidence>
<dbReference type="GO" id="GO:0005634">
    <property type="term" value="C:nucleus"/>
    <property type="evidence" value="ECO:0007669"/>
    <property type="project" value="UniProtKB-SubCell"/>
</dbReference>
<evidence type="ECO:0000256" key="13">
    <source>
        <dbReference type="SAM" id="MobiDB-lite"/>
    </source>
</evidence>
<feature type="region of interest" description="Disordered" evidence="13">
    <location>
        <begin position="2241"/>
        <end position="2284"/>
    </location>
</feature>
<dbReference type="CDD" id="cd22916">
    <property type="entry name" value="HFD_TAF3"/>
    <property type="match status" value="1"/>
</dbReference>
<evidence type="ECO:0000256" key="3">
    <source>
        <dbReference type="ARBA" id="ARBA00022741"/>
    </source>
</evidence>
<dbReference type="GO" id="GO:0046982">
    <property type="term" value="F:protein heterodimerization activity"/>
    <property type="evidence" value="ECO:0007669"/>
    <property type="project" value="InterPro"/>
</dbReference>
<dbReference type="SUPFAM" id="SSF52540">
    <property type="entry name" value="P-loop containing nucleoside triphosphate hydrolases"/>
    <property type="match status" value="1"/>
</dbReference>
<dbReference type="GO" id="GO:0003723">
    <property type="term" value="F:RNA binding"/>
    <property type="evidence" value="ECO:0007669"/>
    <property type="project" value="TreeGrafter"/>
</dbReference>
<feature type="compositionally biased region" description="Polar residues" evidence="13">
    <location>
        <begin position="1903"/>
        <end position="1918"/>
    </location>
</feature>
<dbReference type="PROSITE" id="PS50016">
    <property type="entry name" value="ZF_PHD_2"/>
    <property type="match status" value="1"/>
</dbReference>
<dbReference type="InterPro" id="IPR019787">
    <property type="entry name" value="Znf_PHD-finger"/>
</dbReference>
<dbReference type="Gene3D" id="3.30.40.10">
    <property type="entry name" value="Zinc/RING finger domain, C3HC4 (zinc finger)"/>
    <property type="match status" value="1"/>
</dbReference>
<evidence type="ECO:0000313" key="18">
    <source>
        <dbReference type="Proteomes" id="UP001162480"/>
    </source>
</evidence>
<dbReference type="Pfam" id="PF07717">
    <property type="entry name" value="OB_NTP_bind"/>
    <property type="match status" value="1"/>
</dbReference>
<dbReference type="GO" id="GO:0005524">
    <property type="term" value="F:ATP binding"/>
    <property type="evidence" value="ECO:0007669"/>
    <property type="project" value="UniProtKB-KW"/>
</dbReference>
<dbReference type="FunFam" id="3.40.50.300:FF:000540">
    <property type="entry name" value="probable ATP-dependent RNA helicase DHX34"/>
    <property type="match status" value="1"/>
</dbReference>
<evidence type="ECO:0000256" key="1">
    <source>
        <dbReference type="ARBA" id="ARBA00004123"/>
    </source>
</evidence>